<dbReference type="AlphaFoldDB" id="A0A1M4U6G9"/>
<evidence type="ECO:0000313" key="2">
    <source>
        <dbReference type="Proteomes" id="UP000184295"/>
    </source>
</evidence>
<proteinExistence type="predicted"/>
<keyword evidence="2" id="KW-1185">Reference proteome</keyword>
<reference evidence="2" key="1">
    <citation type="submission" date="2016-11" db="EMBL/GenBank/DDBJ databases">
        <authorList>
            <person name="Varghese N."/>
            <person name="Submissions S."/>
        </authorList>
    </citation>
    <scope>NUCLEOTIDE SEQUENCE [LARGE SCALE GENOMIC DNA]</scope>
    <source>
        <strain evidence="2">DSM 19514</strain>
    </source>
</reference>
<dbReference type="EMBL" id="FQUL01000008">
    <property type="protein sequence ID" value="SHE52329.1"/>
    <property type="molecule type" value="Genomic_DNA"/>
</dbReference>
<accession>A0A1M4U6G9</accession>
<dbReference type="Proteomes" id="UP000184295">
    <property type="component" value="Unassembled WGS sequence"/>
</dbReference>
<dbReference type="RefSeq" id="WP_178138700.1">
    <property type="nucleotide sequence ID" value="NZ_FQUL01000008.1"/>
</dbReference>
<sequence length="51" mass="5800">MELPDVDKAISEAPLPTKMTLKARTNVVFQVVRFGIFALRMLKMVLKGHEE</sequence>
<protein>
    <submittedName>
        <fullName evidence="1">Uncharacterized protein</fullName>
    </submittedName>
</protein>
<name>A0A1M4U6G9_9ACTN</name>
<organism evidence="1 2">
    <name type="scientific">Ferrithrix thermotolerans DSM 19514</name>
    <dbReference type="NCBI Taxonomy" id="1121881"/>
    <lineage>
        <taxon>Bacteria</taxon>
        <taxon>Bacillati</taxon>
        <taxon>Actinomycetota</taxon>
        <taxon>Acidimicrobiia</taxon>
        <taxon>Acidimicrobiales</taxon>
        <taxon>Acidimicrobiaceae</taxon>
        <taxon>Ferrithrix</taxon>
    </lineage>
</organism>
<evidence type="ECO:0000313" key="1">
    <source>
        <dbReference type="EMBL" id="SHE52329.1"/>
    </source>
</evidence>
<gene>
    <name evidence="1" type="ORF">SAMN02745225_00870</name>
</gene>